<accession>A0ABT8DF27</accession>
<keyword evidence="2" id="KW-1185">Reference proteome</keyword>
<dbReference type="EMBL" id="JAUFRC010000002">
    <property type="protein sequence ID" value="MDN3713782.1"/>
    <property type="molecule type" value="Genomic_DNA"/>
</dbReference>
<reference evidence="2" key="1">
    <citation type="journal article" date="2019" name="Int. J. Syst. Evol. Microbiol.">
        <title>The Global Catalogue of Microorganisms (GCM) 10K type strain sequencing project: providing services to taxonomists for standard genome sequencing and annotation.</title>
        <authorList>
            <consortium name="The Broad Institute Genomics Platform"/>
            <consortium name="The Broad Institute Genome Sequencing Center for Infectious Disease"/>
            <person name="Wu L."/>
            <person name="Ma J."/>
        </authorList>
    </citation>
    <scope>NUCLEOTIDE SEQUENCE [LARGE SCALE GENOMIC DNA]</scope>
    <source>
        <strain evidence="2">CECT 8482</strain>
    </source>
</reference>
<dbReference type="Proteomes" id="UP001243846">
    <property type="component" value="Unassembled WGS sequence"/>
</dbReference>
<protein>
    <submittedName>
        <fullName evidence="1">Uncharacterized protein</fullName>
    </submittedName>
</protein>
<gene>
    <name evidence="1" type="ORF">QWZ10_22165</name>
</gene>
<organism evidence="1 2">
    <name type="scientific">Paracoccus cavernae</name>
    <dbReference type="NCBI Taxonomy" id="1571207"/>
    <lineage>
        <taxon>Bacteria</taxon>
        <taxon>Pseudomonadati</taxon>
        <taxon>Pseudomonadota</taxon>
        <taxon>Alphaproteobacteria</taxon>
        <taxon>Rhodobacterales</taxon>
        <taxon>Paracoccaceae</taxon>
        <taxon>Paracoccus</taxon>
    </lineage>
</organism>
<name>A0ABT8DF27_9RHOB</name>
<evidence type="ECO:0000313" key="2">
    <source>
        <dbReference type="Proteomes" id="UP001243846"/>
    </source>
</evidence>
<sequence length="160" mass="17621">MRRLAPEQAVDEAPLKRPVPRDLRNFLGLHRVEVSGLAEDQVQRPAGDDFDAASSGFLKAFDRISGRHPLTRAAAALPFWRLSGLSPVEDVIEGASFAALVAVQDLPFLGFAPLGRHGRTIWRLGGTPSERLAHTLEAFRAGASDARAELRRLRHWRADL</sequence>
<comment type="caution">
    <text evidence="1">The sequence shown here is derived from an EMBL/GenBank/DDBJ whole genome shotgun (WGS) entry which is preliminary data.</text>
</comment>
<proteinExistence type="predicted"/>
<evidence type="ECO:0000313" key="1">
    <source>
        <dbReference type="EMBL" id="MDN3713782.1"/>
    </source>
</evidence>